<keyword evidence="3" id="KW-0235">DNA replication</keyword>
<evidence type="ECO:0000259" key="6">
    <source>
        <dbReference type="Pfam" id="PF13401"/>
    </source>
</evidence>
<gene>
    <name evidence="7" type="ORF">LIER_39508</name>
</gene>
<evidence type="ECO:0000313" key="7">
    <source>
        <dbReference type="EMBL" id="GAA0163015.1"/>
    </source>
</evidence>
<evidence type="ECO:0000256" key="3">
    <source>
        <dbReference type="ARBA" id="ARBA00022705"/>
    </source>
</evidence>
<dbReference type="SUPFAM" id="SSF52540">
    <property type="entry name" value="P-loop containing nucleoside triphosphate hydrolases"/>
    <property type="match status" value="1"/>
</dbReference>
<keyword evidence="8" id="KW-1185">Reference proteome</keyword>
<feature type="compositionally biased region" description="Polar residues" evidence="5">
    <location>
        <begin position="9"/>
        <end position="36"/>
    </location>
</feature>
<dbReference type="InterPro" id="IPR049945">
    <property type="entry name" value="AAA_22"/>
</dbReference>
<feature type="compositionally biased region" description="Polar residues" evidence="5">
    <location>
        <begin position="51"/>
        <end position="64"/>
    </location>
</feature>
<dbReference type="AlphaFoldDB" id="A0AAV3QG15"/>
<sequence length="312" mass="34612">MPTIASARCRSSQAVDLTPTKRTLCSNSGTKGSPLSSFPAELKVSPISRKSPCQSINDSPSSPAKRNVEKSSNRVMKPKSPLKKRLLDSFIEKPNLNRGDVGKLSEVKEALHVSTSQLNVVCRENEQNKVLEFCKRCVENEKAGSLYICGCPGTGKSVFMEKVKETLVHWAKQVEGYIHLWFELPDVLSINCTSLTTTSEIFSKIAERSGSLKKVHGASPLQHLQSIYSQSQQSGMKMMLIIADELDFLITRDWAVLHDLFMLTTLPLSGCILLGIANSIDLADRFLPKLQSMNCKCNKINVEHRRIAENFG</sequence>
<dbReference type="GO" id="GO:0051301">
    <property type="term" value="P:cell division"/>
    <property type="evidence" value="ECO:0007669"/>
    <property type="project" value="UniProtKB-KW"/>
</dbReference>
<organism evidence="7 8">
    <name type="scientific">Lithospermum erythrorhizon</name>
    <name type="common">Purple gromwell</name>
    <name type="synonym">Lithospermum officinale var. erythrorhizon</name>
    <dbReference type="NCBI Taxonomy" id="34254"/>
    <lineage>
        <taxon>Eukaryota</taxon>
        <taxon>Viridiplantae</taxon>
        <taxon>Streptophyta</taxon>
        <taxon>Embryophyta</taxon>
        <taxon>Tracheophyta</taxon>
        <taxon>Spermatophyta</taxon>
        <taxon>Magnoliopsida</taxon>
        <taxon>eudicotyledons</taxon>
        <taxon>Gunneridae</taxon>
        <taxon>Pentapetalae</taxon>
        <taxon>asterids</taxon>
        <taxon>lamiids</taxon>
        <taxon>Boraginales</taxon>
        <taxon>Boraginaceae</taxon>
        <taxon>Boraginoideae</taxon>
        <taxon>Lithospermeae</taxon>
        <taxon>Lithospermum</taxon>
    </lineage>
</organism>
<dbReference type="InterPro" id="IPR027417">
    <property type="entry name" value="P-loop_NTPase"/>
</dbReference>
<protein>
    <submittedName>
        <fullName evidence="7">Replication origin binding protein</fullName>
    </submittedName>
</protein>
<dbReference type="GO" id="GO:0005634">
    <property type="term" value="C:nucleus"/>
    <property type="evidence" value="ECO:0007669"/>
    <property type="project" value="TreeGrafter"/>
</dbReference>
<dbReference type="PANTHER" id="PTHR10763">
    <property type="entry name" value="CELL DIVISION CONTROL PROTEIN 6-RELATED"/>
    <property type="match status" value="1"/>
</dbReference>
<name>A0AAV3QG15_LITER</name>
<dbReference type="InterPro" id="IPR050311">
    <property type="entry name" value="ORC1/CDC6"/>
</dbReference>
<keyword evidence="4" id="KW-0131">Cell cycle</keyword>
<dbReference type="FunFam" id="3.40.50.300:FF:000547">
    <property type="entry name" value="Cell division control protein"/>
    <property type="match status" value="1"/>
</dbReference>
<evidence type="ECO:0000313" key="8">
    <source>
        <dbReference type="Proteomes" id="UP001454036"/>
    </source>
</evidence>
<dbReference type="GO" id="GO:0016887">
    <property type="term" value="F:ATP hydrolysis activity"/>
    <property type="evidence" value="ECO:0007669"/>
    <property type="project" value="InterPro"/>
</dbReference>
<comment type="similarity">
    <text evidence="1">Belongs to the CDC6/cdc18 family.</text>
</comment>
<proteinExistence type="inferred from homology"/>
<reference evidence="7 8" key="1">
    <citation type="submission" date="2024-01" db="EMBL/GenBank/DDBJ databases">
        <title>The complete chloroplast genome sequence of Lithospermum erythrorhizon: insights into the phylogenetic relationship among Boraginaceae species and the maternal lineages of purple gromwells.</title>
        <authorList>
            <person name="Okada T."/>
            <person name="Watanabe K."/>
        </authorList>
    </citation>
    <scope>NUCLEOTIDE SEQUENCE [LARGE SCALE GENOMIC DNA]</scope>
</reference>
<dbReference type="Proteomes" id="UP001454036">
    <property type="component" value="Unassembled WGS sequence"/>
</dbReference>
<dbReference type="Gene3D" id="3.40.50.300">
    <property type="entry name" value="P-loop containing nucleotide triphosphate hydrolases"/>
    <property type="match status" value="1"/>
</dbReference>
<dbReference type="GO" id="GO:0006270">
    <property type="term" value="P:DNA replication initiation"/>
    <property type="evidence" value="ECO:0007669"/>
    <property type="project" value="TreeGrafter"/>
</dbReference>
<accession>A0AAV3QG15</accession>
<dbReference type="Pfam" id="PF13401">
    <property type="entry name" value="AAA_22"/>
    <property type="match status" value="1"/>
</dbReference>
<comment type="caution">
    <text evidence="7">The sequence shown here is derived from an EMBL/GenBank/DDBJ whole genome shotgun (WGS) entry which is preliminary data.</text>
</comment>
<feature type="domain" description="ORC1/DEAH AAA+ ATPase" evidence="6">
    <location>
        <begin position="142"/>
        <end position="264"/>
    </location>
</feature>
<evidence type="ECO:0000256" key="2">
    <source>
        <dbReference type="ARBA" id="ARBA00022618"/>
    </source>
</evidence>
<evidence type="ECO:0000256" key="4">
    <source>
        <dbReference type="ARBA" id="ARBA00023306"/>
    </source>
</evidence>
<dbReference type="EMBL" id="BAABME010021334">
    <property type="protein sequence ID" value="GAA0163015.1"/>
    <property type="molecule type" value="Genomic_DNA"/>
</dbReference>
<keyword evidence="2" id="KW-0132">Cell division</keyword>
<dbReference type="GO" id="GO:0033314">
    <property type="term" value="P:mitotic DNA replication checkpoint signaling"/>
    <property type="evidence" value="ECO:0007669"/>
    <property type="project" value="TreeGrafter"/>
</dbReference>
<evidence type="ECO:0000256" key="5">
    <source>
        <dbReference type="SAM" id="MobiDB-lite"/>
    </source>
</evidence>
<dbReference type="PANTHER" id="PTHR10763:SF26">
    <property type="entry name" value="CELL DIVISION CONTROL PROTEIN 6 HOMOLOG"/>
    <property type="match status" value="1"/>
</dbReference>
<feature type="region of interest" description="Disordered" evidence="5">
    <location>
        <begin position="1"/>
        <end position="79"/>
    </location>
</feature>
<evidence type="ECO:0000256" key="1">
    <source>
        <dbReference type="ARBA" id="ARBA00006184"/>
    </source>
</evidence>
<dbReference type="GO" id="GO:0003688">
    <property type="term" value="F:DNA replication origin binding"/>
    <property type="evidence" value="ECO:0007669"/>
    <property type="project" value="TreeGrafter"/>
</dbReference>